<dbReference type="AlphaFoldDB" id="X0TIZ5"/>
<gene>
    <name evidence="1" type="ORF">S01H1_29002</name>
</gene>
<protein>
    <submittedName>
        <fullName evidence="1">Uncharacterized protein</fullName>
    </submittedName>
</protein>
<dbReference type="EMBL" id="BARS01017757">
    <property type="protein sequence ID" value="GAF87241.1"/>
    <property type="molecule type" value="Genomic_DNA"/>
</dbReference>
<organism evidence="1">
    <name type="scientific">marine sediment metagenome</name>
    <dbReference type="NCBI Taxonomy" id="412755"/>
    <lineage>
        <taxon>unclassified sequences</taxon>
        <taxon>metagenomes</taxon>
        <taxon>ecological metagenomes</taxon>
    </lineage>
</organism>
<evidence type="ECO:0000313" key="1">
    <source>
        <dbReference type="EMBL" id="GAF87241.1"/>
    </source>
</evidence>
<reference evidence="1" key="1">
    <citation type="journal article" date="2014" name="Front. Microbiol.">
        <title>High frequency of phylogenetically diverse reductive dehalogenase-homologous genes in deep subseafloor sedimentary metagenomes.</title>
        <authorList>
            <person name="Kawai M."/>
            <person name="Futagami T."/>
            <person name="Toyoda A."/>
            <person name="Takaki Y."/>
            <person name="Nishi S."/>
            <person name="Hori S."/>
            <person name="Arai W."/>
            <person name="Tsubouchi T."/>
            <person name="Morono Y."/>
            <person name="Uchiyama I."/>
            <person name="Ito T."/>
            <person name="Fujiyama A."/>
            <person name="Inagaki F."/>
            <person name="Takami H."/>
        </authorList>
    </citation>
    <scope>NUCLEOTIDE SEQUENCE</scope>
    <source>
        <strain evidence="1">Expedition CK06-06</strain>
    </source>
</reference>
<proteinExistence type="predicted"/>
<accession>X0TIZ5</accession>
<sequence>MDEKLILSNLRMAGMPTFFPHADPKKHRCLITGIKNRGKNAAGADLTDEYTLVWWGKYAQTCALF</sequence>
<feature type="non-terminal residue" evidence="1">
    <location>
        <position position="65"/>
    </location>
</feature>
<name>X0TIZ5_9ZZZZ</name>
<comment type="caution">
    <text evidence="1">The sequence shown here is derived from an EMBL/GenBank/DDBJ whole genome shotgun (WGS) entry which is preliminary data.</text>
</comment>